<dbReference type="GO" id="GO:0004386">
    <property type="term" value="F:helicase activity"/>
    <property type="evidence" value="ECO:0007669"/>
    <property type="project" value="UniProtKB-KW"/>
</dbReference>
<evidence type="ECO:0000313" key="2">
    <source>
        <dbReference type="EMBL" id="MCH90303.1"/>
    </source>
</evidence>
<keyword evidence="2" id="KW-0547">Nucleotide-binding</keyword>
<evidence type="ECO:0000259" key="1">
    <source>
        <dbReference type="Pfam" id="PF25051"/>
    </source>
</evidence>
<gene>
    <name evidence="2" type="ORF">A2U01_0011217</name>
</gene>
<name>A0A392MSK2_9FABA</name>
<keyword evidence="2" id="KW-0378">Hydrolase</keyword>
<dbReference type="CDD" id="cd22247">
    <property type="entry name" value="MCM8_WHD"/>
    <property type="match status" value="1"/>
</dbReference>
<proteinExistence type="predicted"/>
<dbReference type="Proteomes" id="UP000265520">
    <property type="component" value="Unassembled WGS sequence"/>
</dbReference>
<keyword evidence="2" id="KW-0067">ATP-binding</keyword>
<dbReference type="EMBL" id="LXQA010018030">
    <property type="protein sequence ID" value="MCH90303.1"/>
    <property type="molecule type" value="Genomic_DNA"/>
</dbReference>
<feature type="domain" description="MCM8/REC winged helix" evidence="1">
    <location>
        <begin position="1"/>
        <end position="40"/>
    </location>
</feature>
<dbReference type="InterPro" id="IPR056875">
    <property type="entry name" value="MCM8/REC_WHD"/>
</dbReference>
<sequence length="54" mass="6073">EIYSLADRISLKVPDMDTFIENLNTAGYLLKKGPKTYQVLSSSYSRSQSSRSRG</sequence>
<feature type="non-terminal residue" evidence="2">
    <location>
        <position position="1"/>
    </location>
</feature>
<dbReference type="AlphaFoldDB" id="A0A392MSK2"/>
<keyword evidence="3" id="KW-1185">Reference proteome</keyword>
<keyword evidence="2" id="KW-0347">Helicase</keyword>
<reference evidence="2 3" key="1">
    <citation type="journal article" date="2018" name="Front. Plant Sci.">
        <title>Red Clover (Trifolium pratense) and Zigzag Clover (T. medium) - A Picture of Genomic Similarities and Differences.</title>
        <authorList>
            <person name="Dluhosova J."/>
            <person name="Istvanek J."/>
            <person name="Nedelnik J."/>
            <person name="Repkova J."/>
        </authorList>
    </citation>
    <scope>NUCLEOTIDE SEQUENCE [LARGE SCALE GENOMIC DNA]</scope>
    <source>
        <strain evidence="3">cv. 10/8</strain>
        <tissue evidence="2">Leaf</tissue>
    </source>
</reference>
<comment type="caution">
    <text evidence="2">The sequence shown here is derived from an EMBL/GenBank/DDBJ whole genome shotgun (WGS) entry which is preliminary data.</text>
</comment>
<organism evidence="2 3">
    <name type="scientific">Trifolium medium</name>
    <dbReference type="NCBI Taxonomy" id="97028"/>
    <lineage>
        <taxon>Eukaryota</taxon>
        <taxon>Viridiplantae</taxon>
        <taxon>Streptophyta</taxon>
        <taxon>Embryophyta</taxon>
        <taxon>Tracheophyta</taxon>
        <taxon>Spermatophyta</taxon>
        <taxon>Magnoliopsida</taxon>
        <taxon>eudicotyledons</taxon>
        <taxon>Gunneridae</taxon>
        <taxon>Pentapetalae</taxon>
        <taxon>rosids</taxon>
        <taxon>fabids</taxon>
        <taxon>Fabales</taxon>
        <taxon>Fabaceae</taxon>
        <taxon>Papilionoideae</taxon>
        <taxon>50 kb inversion clade</taxon>
        <taxon>NPAAA clade</taxon>
        <taxon>Hologalegina</taxon>
        <taxon>IRL clade</taxon>
        <taxon>Trifolieae</taxon>
        <taxon>Trifolium</taxon>
    </lineage>
</organism>
<dbReference type="Pfam" id="PF25051">
    <property type="entry name" value="WHD_MCM8"/>
    <property type="match status" value="1"/>
</dbReference>
<accession>A0A392MSK2</accession>
<evidence type="ECO:0000313" key="3">
    <source>
        <dbReference type="Proteomes" id="UP000265520"/>
    </source>
</evidence>
<protein>
    <submittedName>
        <fullName evidence="2">DNA helicase MCM8-like</fullName>
    </submittedName>
</protein>